<protein>
    <submittedName>
        <fullName evidence="1">Uncharacterized protein</fullName>
    </submittedName>
</protein>
<dbReference type="Proteomes" id="UP001177260">
    <property type="component" value="Unassembled WGS sequence"/>
</dbReference>
<dbReference type="EMBL" id="JAOPJF010000010">
    <property type="protein sequence ID" value="KAK1147949.1"/>
    <property type="molecule type" value="Genomic_DNA"/>
</dbReference>
<name>A0ACC3BCJ2_9EURO</name>
<evidence type="ECO:0000313" key="1">
    <source>
        <dbReference type="EMBL" id="KAK1147949.1"/>
    </source>
</evidence>
<evidence type="ECO:0000313" key="2">
    <source>
        <dbReference type="Proteomes" id="UP001177260"/>
    </source>
</evidence>
<reference evidence="1 2" key="1">
    <citation type="journal article" date="2023" name="ACS Omega">
        <title>Identification of the Neoaspergillic Acid Biosynthesis Gene Cluster by Establishing an In Vitro CRISPR-Ribonucleoprotein Genetic System in Aspergillus melleus.</title>
        <authorList>
            <person name="Yuan B."/>
            <person name="Grau M.F."/>
            <person name="Murata R.M."/>
            <person name="Torok T."/>
            <person name="Venkateswaran K."/>
            <person name="Stajich J.E."/>
            <person name="Wang C.C.C."/>
        </authorList>
    </citation>
    <scope>NUCLEOTIDE SEQUENCE [LARGE SCALE GENOMIC DNA]</scope>
    <source>
        <strain evidence="1 2">IMV 1140</strain>
    </source>
</reference>
<keyword evidence="2" id="KW-1185">Reference proteome</keyword>
<proteinExistence type="predicted"/>
<accession>A0ACC3BCJ2</accession>
<organism evidence="1 2">
    <name type="scientific">Aspergillus melleus</name>
    <dbReference type="NCBI Taxonomy" id="138277"/>
    <lineage>
        <taxon>Eukaryota</taxon>
        <taxon>Fungi</taxon>
        <taxon>Dikarya</taxon>
        <taxon>Ascomycota</taxon>
        <taxon>Pezizomycotina</taxon>
        <taxon>Eurotiomycetes</taxon>
        <taxon>Eurotiomycetidae</taxon>
        <taxon>Eurotiales</taxon>
        <taxon>Aspergillaceae</taxon>
        <taxon>Aspergillus</taxon>
        <taxon>Aspergillus subgen. Circumdati</taxon>
    </lineage>
</organism>
<comment type="caution">
    <text evidence="1">The sequence shown here is derived from an EMBL/GenBank/DDBJ whole genome shotgun (WGS) entry which is preliminary data.</text>
</comment>
<gene>
    <name evidence="1" type="ORF">N8T08_000465</name>
</gene>
<sequence>MQVRLQASAAVNLLDEKGYEADGMRDQWKKSVGELRDAGYDKDDVSPLDVPQAEWEAADEPKAACLKAGGPVTGPEDPRIAFSAPQSSITR</sequence>